<dbReference type="GO" id="GO:0003700">
    <property type="term" value="F:DNA-binding transcription factor activity"/>
    <property type="evidence" value="ECO:0007669"/>
    <property type="project" value="InterPro"/>
</dbReference>
<keyword evidence="2" id="KW-0805">Transcription regulation</keyword>
<dbReference type="PANTHER" id="PTHR30346">
    <property type="entry name" value="TRANSCRIPTIONAL DUAL REGULATOR HCAR-RELATED"/>
    <property type="match status" value="1"/>
</dbReference>
<evidence type="ECO:0000313" key="6">
    <source>
        <dbReference type="EMBL" id="MBF9066911.1"/>
    </source>
</evidence>
<evidence type="ECO:0000256" key="4">
    <source>
        <dbReference type="ARBA" id="ARBA00023163"/>
    </source>
</evidence>
<evidence type="ECO:0000256" key="2">
    <source>
        <dbReference type="ARBA" id="ARBA00023015"/>
    </source>
</evidence>
<accession>A0A931AY78</accession>
<comment type="similarity">
    <text evidence="1">Belongs to the LysR transcriptional regulatory family.</text>
</comment>
<evidence type="ECO:0000256" key="1">
    <source>
        <dbReference type="ARBA" id="ARBA00009437"/>
    </source>
</evidence>
<evidence type="ECO:0000259" key="5">
    <source>
        <dbReference type="PROSITE" id="PS50931"/>
    </source>
</evidence>
<dbReference type="EMBL" id="JADPRT010000001">
    <property type="protein sequence ID" value="MBF9066911.1"/>
    <property type="molecule type" value="Genomic_DNA"/>
</dbReference>
<dbReference type="RefSeq" id="WP_196192081.1">
    <property type="nucleotide sequence ID" value="NZ_JADPRT010000001.1"/>
</dbReference>
<organism evidence="6 7">
    <name type="scientific">Streptacidiphilus fuscans</name>
    <dbReference type="NCBI Taxonomy" id="2789292"/>
    <lineage>
        <taxon>Bacteria</taxon>
        <taxon>Bacillati</taxon>
        <taxon>Actinomycetota</taxon>
        <taxon>Actinomycetes</taxon>
        <taxon>Kitasatosporales</taxon>
        <taxon>Streptomycetaceae</taxon>
        <taxon>Streptacidiphilus</taxon>
    </lineage>
</organism>
<dbReference type="InterPro" id="IPR036388">
    <property type="entry name" value="WH-like_DNA-bd_sf"/>
</dbReference>
<dbReference type="PANTHER" id="PTHR30346:SF29">
    <property type="entry name" value="LYSR SUBSTRATE-BINDING"/>
    <property type="match status" value="1"/>
</dbReference>
<gene>
    <name evidence="6" type="ORF">I2501_02510</name>
</gene>
<dbReference type="PROSITE" id="PS50931">
    <property type="entry name" value="HTH_LYSR"/>
    <property type="match status" value="1"/>
</dbReference>
<keyword evidence="7" id="KW-1185">Reference proteome</keyword>
<feature type="domain" description="HTH lysR-type" evidence="5">
    <location>
        <begin position="2"/>
        <end position="59"/>
    </location>
</feature>
<dbReference type="Gene3D" id="3.40.190.10">
    <property type="entry name" value="Periplasmic binding protein-like II"/>
    <property type="match status" value="2"/>
</dbReference>
<comment type="caution">
    <text evidence="6">The sequence shown here is derived from an EMBL/GenBank/DDBJ whole genome shotgun (WGS) entry which is preliminary data.</text>
</comment>
<dbReference type="Pfam" id="PF00126">
    <property type="entry name" value="HTH_1"/>
    <property type="match status" value="1"/>
</dbReference>
<name>A0A931AY78_9ACTN</name>
<reference evidence="6" key="1">
    <citation type="submission" date="2020-11" db="EMBL/GenBank/DDBJ databases">
        <title>Isolation and identification of active actinomycetes.</title>
        <authorList>
            <person name="Yu B."/>
        </authorList>
    </citation>
    <scope>NUCLEOTIDE SEQUENCE</scope>
    <source>
        <strain evidence="6">NEAU-YB345</strain>
    </source>
</reference>
<sequence>MLNTHRLHVLAEIDRSGSIAGAARRLRLSPSAVSHQLAQLEKEVGVSLVERGAQSLRLTSAGRRLSLRGQEVLALLDAAEKDLLSQARADSGHLRIGFFASAGYRLLPQALSRFSGRYPAVELELVEGEPDDLADSVQQGAIDALIAFEYPFGPWAVPDGVQVRELLREPLHLVVPTGHPAGRRAQVRLQELAGEQWMCGTGSPMSLLERICALEGFVPNIRCRSDHYEVMLGLVRAGMGIALVPSLGINDTPGVQTTRVSGPRLYRRVMVASRPGNPNPLLNTFLAYLGSVASNLLTVMNRQRSGDGRS</sequence>
<dbReference type="InterPro" id="IPR005119">
    <property type="entry name" value="LysR_subst-bd"/>
</dbReference>
<dbReference type="Pfam" id="PF03466">
    <property type="entry name" value="LysR_substrate"/>
    <property type="match status" value="1"/>
</dbReference>
<dbReference type="GO" id="GO:0003677">
    <property type="term" value="F:DNA binding"/>
    <property type="evidence" value="ECO:0007669"/>
    <property type="project" value="UniProtKB-KW"/>
</dbReference>
<dbReference type="Gene3D" id="1.10.10.10">
    <property type="entry name" value="Winged helix-like DNA-binding domain superfamily/Winged helix DNA-binding domain"/>
    <property type="match status" value="1"/>
</dbReference>
<dbReference type="AlphaFoldDB" id="A0A931AY78"/>
<keyword evidence="4" id="KW-0804">Transcription</keyword>
<proteinExistence type="inferred from homology"/>
<dbReference type="InterPro" id="IPR000847">
    <property type="entry name" value="LysR_HTH_N"/>
</dbReference>
<evidence type="ECO:0000313" key="7">
    <source>
        <dbReference type="Proteomes" id="UP000657385"/>
    </source>
</evidence>
<dbReference type="CDD" id="cd08423">
    <property type="entry name" value="PBP2_LTTR_like_6"/>
    <property type="match status" value="1"/>
</dbReference>
<dbReference type="SUPFAM" id="SSF53850">
    <property type="entry name" value="Periplasmic binding protein-like II"/>
    <property type="match status" value="1"/>
</dbReference>
<keyword evidence="3" id="KW-0238">DNA-binding</keyword>
<dbReference type="InterPro" id="IPR036390">
    <property type="entry name" value="WH_DNA-bd_sf"/>
</dbReference>
<dbReference type="Proteomes" id="UP000657385">
    <property type="component" value="Unassembled WGS sequence"/>
</dbReference>
<dbReference type="SUPFAM" id="SSF46785">
    <property type="entry name" value="Winged helix' DNA-binding domain"/>
    <property type="match status" value="1"/>
</dbReference>
<dbReference type="GO" id="GO:0032993">
    <property type="term" value="C:protein-DNA complex"/>
    <property type="evidence" value="ECO:0007669"/>
    <property type="project" value="TreeGrafter"/>
</dbReference>
<protein>
    <submittedName>
        <fullName evidence="6">LysR family transcriptional regulator</fullName>
    </submittedName>
</protein>
<evidence type="ECO:0000256" key="3">
    <source>
        <dbReference type="ARBA" id="ARBA00023125"/>
    </source>
</evidence>